<feature type="region of interest" description="Disordered" evidence="1">
    <location>
        <begin position="45"/>
        <end position="64"/>
    </location>
</feature>
<dbReference type="Proteomes" id="UP000887116">
    <property type="component" value="Unassembled WGS sequence"/>
</dbReference>
<organism evidence="2 3">
    <name type="scientific">Trichonephila clavata</name>
    <name type="common">Joro spider</name>
    <name type="synonym">Nephila clavata</name>
    <dbReference type="NCBI Taxonomy" id="2740835"/>
    <lineage>
        <taxon>Eukaryota</taxon>
        <taxon>Metazoa</taxon>
        <taxon>Ecdysozoa</taxon>
        <taxon>Arthropoda</taxon>
        <taxon>Chelicerata</taxon>
        <taxon>Arachnida</taxon>
        <taxon>Araneae</taxon>
        <taxon>Araneomorphae</taxon>
        <taxon>Entelegynae</taxon>
        <taxon>Araneoidea</taxon>
        <taxon>Nephilidae</taxon>
        <taxon>Trichonephila</taxon>
    </lineage>
</organism>
<name>A0A8X6GXJ3_TRICU</name>
<evidence type="ECO:0000256" key="1">
    <source>
        <dbReference type="SAM" id="MobiDB-lite"/>
    </source>
</evidence>
<dbReference type="AlphaFoldDB" id="A0A8X6GXJ3"/>
<dbReference type="OrthoDB" id="67933at2759"/>
<proteinExistence type="predicted"/>
<evidence type="ECO:0000313" key="3">
    <source>
        <dbReference type="Proteomes" id="UP000887116"/>
    </source>
</evidence>
<accession>A0A8X6GXJ3</accession>
<dbReference type="InterPro" id="IPR020825">
    <property type="entry name" value="Phe-tRNA_synthase-like_B3/B4"/>
</dbReference>
<evidence type="ECO:0000313" key="2">
    <source>
        <dbReference type="EMBL" id="GFR13183.1"/>
    </source>
</evidence>
<sequence length="97" mass="10693">MNSEASRISSETKDILLEVTGNNLSTCKKVMDALLVEMLKLGLGNLDNQSSNDEEGDSQTNQLTVQQVKIVDEEGQLKVVYPSRTDIQTEGILVKRP</sequence>
<keyword evidence="3" id="KW-1185">Reference proteome</keyword>
<reference evidence="2" key="1">
    <citation type="submission" date="2020-07" db="EMBL/GenBank/DDBJ databases">
        <title>Multicomponent nature underlies the extraordinary mechanical properties of spider dragline silk.</title>
        <authorList>
            <person name="Kono N."/>
            <person name="Nakamura H."/>
            <person name="Mori M."/>
            <person name="Yoshida Y."/>
            <person name="Ohtoshi R."/>
            <person name="Malay A.D."/>
            <person name="Moran D.A.P."/>
            <person name="Tomita M."/>
            <person name="Numata K."/>
            <person name="Arakawa K."/>
        </authorList>
    </citation>
    <scope>NUCLEOTIDE SEQUENCE</scope>
</reference>
<dbReference type="Gene3D" id="3.50.40.10">
    <property type="entry name" value="Phenylalanyl-trna Synthetase, Chain B, domain 3"/>
    <property type="match status" value="1"/>
</dbReference>
<comment type="caution">
    <text evidence="2">The sequence shown here is derived from an EMBL/GenBank/DDBJ whole genome shotgun (WGS) entry which is preliminary data.</text>
</comment>
<gene>
    <name evidence="2" type="ORF">TNCT_492731</name>
</gene>
<dbReference type="EMBL" id="BMAO01036811">
    <property type="protein sequence ID" value="GFR13183.1"/>
    <property type="molecule type" value="Genomic_DNA"/>
</dbReference>
<protein>
    <submittedName>
        <fullName evidence="2">Uncharacterized protein</fullName>
    </submittedName>
</protein>